<dbReference type="Pfam" id="PF13508">
    <property type="entry name" value="Acetyltransf_7"/>
    <property type="match status" value="1"/>
</dbReference>
<dbReference type="InterPro" id="IPR016181">
    <property type="entry name" value="Acyl_CoA_acyltransferase"/>
</dbReference>
<dbReference type="PANTHER" id="PTHR42791">
    <property type="entry name" value="GNAT FAMILY ACETYLTRANSFERASE"/>
    <property type="match status" value="1"/>
</dbReference>
<evidence type="ECO:0000313" key="3">
    <source>
        <dbReference type="Proteomes" id="UP001358614"/>
    </source>
</evidence>
<protein>
    <recommendedName>
        <fullName evidence="1">N-acetyltransferase domain-containing protein</fullName>
    </recommendedName>
</protein>
<keyword evidence="3" id="KW-1185">Reference proteome</keyword>
<dbReference type="GeneID" id="91104409"/>
<feature type="domain" description="N-acetyltransferase" evidence="1">
    <location>
        <begin position="1"/>
        <end position="135"/>
    </location>
</feature>
<dbReference type="AlphaFoldDB" id="A0AAX4KNX4"/>
<dbReference type="SUPFAM" id="SSF55729">
    <property type="entry name" value="Acyl-CoA N-acyltransferases (Nat)"/>
    <property type="match status" value="1"/>
</dbReference>
<proteinExistence type="predicted"/>
<dbReference type="Gene3D" id="3.40.630.30">
    <property type="match status" value="1"/>
</dbReference>
<sequence length="141" mass="16071">MAFMYPQNSKSYDHQDFKYRSAQWMWSSLPDYKKSWIVSESGLKCSLLERTIGFPTEEAIEIKLLATDPEARRQGHAKALLTELKAESRKSGTPIWLIAHTEEAVQMYRDLDFQKTGSVDVDIKEGTATMTASTYNPATQE</sequence>
<dbReference type="PROSITE" id="PS51186">
    <property type="entry name" value="GNAT"/>
    <property type="match status" value="1"/>
</dbReference>
<accession>A0AAX4KNX4</accession>
<dbReference type="EMBL" id="CP144089">
    <property type="protein sequence ID" value="WWD07507.1"/>
    <property type="molecule type" value="Genomic_DNA"/>
</dbReference>
<organism evidence="2 3">
    <name type="scientific">Kwoniella europaea PYCC6329</name>
    <dbReference type="NCBI Taxonomy" id="1423913"/>
    <lineage>
        <taxon>Eukaryota</taxon>
        <taxon>Fungi</taxon>
        <taxon>Dikarya</taxon>
        <taxon>Basidiomycota</taxon>
        <taxon>Agaricomycotina</taxon>
        <taxon>Tremellomycetes</taxon>
        <taxon>Tremellales</taxon>
        <taxon>Cryptococcaceae</taxon>
        <taxon>Kwoniella</taxon>
    </lineage>
</organism>
<dbReference type="InterPro" id="IPR000182">
    <property type="entry name" value="GNAT_dom"/>
</dbReference>
<dbReference type="InterPro" id="IPR052523">
    <property type="entry name" value="Trichothecene_AcTrans"/>
</dbReference>
<dbReference type="RefSeq" id="XP_066085474.1">
    <property type="nucleotide sequence ID" value="XM_066229377.1"/>
</dbReference>
<gene>
    <name evidence="2" type="ORF">V865_005608</name>
</gene>
<evidence type="ECO:0000259" key="1">
    <source>
        <dbReference type="PROSITE" id="PS51186"/>
    </source>
</evidence>
<dbReference type="CDD" id="cd04301">
    <property type="entry name" value="NAT_SF"/>
    <property type="match status" value="1"/>
</dbReference>
<dbReference type="Proteomes" id="UP001358614">
    <property type="component" value="Chromosome 1"/>
</dbReference>
<evidence type="ECO:0000313" key="2">
    <source>
        <dbReference type="EMBL" id="WWD07507.1"/>
    </source>
</evidence>
<dbReference type="GO" id="GO:0016747">
    <property type="term" value="F:acyltransferase activity, transferring groups other than amino-acyl groups"/>
    <property type="evidence" value="ECO:0007669"/>
    <property type="project" value="InterPro"/>
</dbReference>
<dbReference type="KEGG" id="ker:91104409"/>
<reference evidence="2 3" key="1">
    <citation type="submission" date="2024-01" db="EMBL/GenBank/DDBJ databases">
        <title>Comparative genomics of Cryptococcus and Kwoniella reveals pathogenesis evolution and contrasting modes of karyotype evolution via chromosome fusion or intercentromeric recombination.</title>
        <authorList>
            <person name="Coelho M.A."/>
            <person name="David-Palma M."/>
            <person name="Shea T."/>
            <person name="Bowers K."/>
            <person name="McGinley-Smith S."/>
            <person name="Mohammad A.W."/>
            <person name="Gnirke A."/>
            <person name="Yurkov A.M."/>
            <person name="Nowrousian M."/>
            <person name="Sun S."/>
            <person name="Cuomo C.A."/>
            <person name="Heitman J."/>
        </authorList>
    </citation>
    <scope>NUCLEOTIDE SEQUENCE [LARGE SCALE GENOMIC DNA]</scope>
    <source>
        <strain evidence="2 3">PYCC6329</strain>
    </source>
</reference>
<name>A0AAX4KNX4_9TREE</name>
<dbReference type="PANTHER" id="PTHR42791:SF1">
    <property type="entry name" value="N-ACETYLTRANSFERASE DOMAIN-CONTAINING PROTEIN"/>
    <property type="match status" value="1"/>
</dbReference>